<feature type="domain" description="tRNA/rRNA methyltransferase SpoU type" evidence="8">
    <location>
        <begin position="2"/>
        <end position="143"/>
    </location>
</feature>
<keyword evidence="1 6" id="KW-0963">Cytoplasm</keyword>
<dbReference type="InterPro" id="IPR001537">
    <property type="entry name" value="SpoU_MeTrfase"/>
</dbReference>
<reference evidence="9 10" key="1">
    <citation type="submission" date="2016-12" db="EMBL/GenBank/DDBJ databases">
        <title>Study of bacterial adaptation to deep sea.</title>
        <authorList>
            <person name="Song J."/>
            <person name="Yoshizawa S."/>
            <person name="Kogure K."/>
        </authorList>
    </citation>
    <scope>NUCLEOTIDE SEQUENCE [LARGE SCALE GENOMIC DNA]</scope>
    <source>
        <strain evidence="9 10">SAORIC-165</strain>
    </source>
</reference>
<proteinExistence type="inferred from homology"/>
<dbReference type="GO" id="GO:0005737">
    <property type="term" value="C:cytoplasm"/>
    <property type="evidence" value="ECO:0007669"/>
    <property type="project" value="UniProtKB-SubCell"/>
</dbReference>
<comment type="function">
    <text evidence="6">Could methylate the ribose at the nucleotide 34 wobble position in tRNA.</text>
</comment>
<dbReference type="PANTHER" id="PTHR42971">
    <property type="entry name" value="TRNA (CYTIDINE(34)-2'-O)-METHYLTRANSFERASE"/>
    <property type="match status" value="1"/>
</dbReference>
<evidence type="ECO:0000313" key="10">
    <source>
        <dbReference type="Proteomes" id="UP000239907"/>
    </source>
</evidence>
<keyword evidence="2 6" id="KW-0489">Methyltransferase</keyword>
<feature type="binding site" evidence="6 7">
    <location>
        <position position="122"/>
    </location>
    <ligand>
        <name>S-adenosyl-L-methionine</name>
        <dbReference type="ChEBI" id="CHEBI:59789"/>
    </ligand>
</feature>
<evidence type="ECO:0000256" key="6">
    <source>
        <dbReference type="HAMAP-Rule" id="MF_01885"/>
    </source>
</evidence>
<feature type="binding site" evidence="6 7">
    <location>
        <position position="101"/>
    </location>
    <ligand>
        <name>S-adenosyl-L-methionine</name>
        <dbReference type="ChEBI" id="CHEBI:59789"/>
    </ligand>
</feature>
<comment type="subcellular location">
    <subcellularLocation>
        <location evidence="6">Cytoplasm</location>
    </subcellularLocation>
</comment>
<keyword evidence="5 6" id="KW-0819">tRNA processing</keyword>
<dbReference type="PANTHER" id="PTHR42971:SF1">
    <property type="entry name" value="TRNA (CYTIDINE(34)-2'-O)-METHYLTRANSFERASE"/>
    <property type="match status" value="1"/>
</dbReference>
<sequence>MFNIVMVHPEIPHNTGAAGRLALATGARLHLVKPLGFDIDEKTVKRAGLDYWKDVDLVLWESWDAFYASVVDTSRMFLLTTKASTNHWDADFKDGDYLLFGRETRGLDEALIAAHPDTAIKIPMLEGSTRSLNLATAVAIVLYEGMRQVGFE</sequence>
<dbReference type="GO" id="GO:0042802">
    <property type="term" value="F:identical protein binding"/>
    <property type="evidence" value="ECO:0007669"/>
    <property type="project" value="UniProtKB-ARBA"/>
</dbReference>
<dbReference type="FunFam" id="3.40.1280.10:FF:000002">
    <property type="entry name" value="Peptidylprolyl isomerase"/>
    <property type="match status" value="1"/>
</dbReference>
<dbReference type="Pfam" id="PF00588">
    <property type="entry name" value="SpoU_methylase"/>
    <property type="match status" value="1"/>
</dbReference>
<dbReference type="SUPFAM" id="SSF75217">
    <property type="entry name" value="alpha/beta knot"/>
    <property type="match status" value="1"/>
</dbReference>
<feature type="binding site" evidence="6 7">
    <location>
        <position position="131"/>
    </location>
    <ligand>
        <name>S-adenosyl-L-methionine</name>
        <dbReference type="ChEBI" id="CHEBI:59789"/>
    </ligand>
</feature>
<dbReference type="Gene3D" id="3.40.1280.10">
    <property type="match status" value="1"/>
</dbReference>
<dbReference type="InterPro" id="IPR029028">
    <property type="entry name" value="Alpha/beta_knot_MTases"/>
</dbReference>
<dbReference type="OrthoDB" id="9789043at2"/>
<dbReference type="InterPro" id="IPR016914">
    <property type="entry name" value="TrmL"/>
</dbReference>
<evidence type="ECO:0000256" key="2">
    <source>
        <dbReference type="ARBA" id="ARBA00022603"/>
    </source>
</evidence>
<evidence type="ECO:0000256" key="7">
    <source>
        <dbReference type="PIRSR" id="PIRSR029256-1"/>
    </source>
</evidence>
<protein>
    <recommendedName>
        <fullName evidence="6">Putative tRNA (cytidine(34)-2'-O)-methyltransferase</fullName>
        <ecNumber evidence="6">2.1.1.207</ecNumber>
    </recommendedName>
    <alternativeName>
        <fullName evidence="6">tRNA (cytidine/uridine-2'-O-)-methyltransferase</fullName>
    </alternativeName>
</protein>
<evidence type="ECO:0000313" key="9">
    <source>
        <dbReference type="EMBL" id="PQJ30299.1"/>
    </source>
</evidence>
<evidence type="ECO:0000256" key="4">
    <source>
        <dbReference type="ARBA" id="ARBA00022691"/>
    </source>
</evidence>
<dbReference type="AlphaFoldDB" id="A0A2S7U5K6"/>
<dbReference type="GO" id="GO:0002130">
    <property type="term" value="P:wobble position ribose methylation"/>
    <property type="evidence" value="ECO:0007669"/>
    <property type="project" value="TreeGrafter"/>
</dbReference>
<feature type="binding site" evidence="6 7">
    <location>
        <position position="79"/>
    </location>
    <ligand>
        <name>S-adenosyl-L-methionine</name>
        <dbReference type="ChEBI" id="CHEBI:59789"/>
    </ligand>
</feature>
<dbReference type="PIRSF" id="PIRSF029256">
    <property type="entry name" value="SpoU_TrmH_prd"/>
    <property type="match status" value="1"/>
</dbReference>
<comment type="caution">
    <text evidence="9">The sequence shown here is derived from an EMBL/GenBank/DDBJ whole genome shotgun (WGS) entry which is preliminary data.</text>
</comment>
<dbReference type="Proteomes" id="UP000239907">
    <property type="component" value="Unassembled WGS sequence"/>
</dbReference>
<dbReference type="GO" id="GO:0141102">
    <property type="term" value="F:tRNA (5-carboxymethylaminomethyluridine(34)-2'-O)-methyltransferase activity"/>
    <property type="evidence" value="ECO:0007669"/>
    <property type="project" value="RHEA"/>
</dbReference>
<comment type="catalytic activity">
    <reaction evidence="6">
        <text>cytidine(34) in tRNA + S-adenosyl-L-methionine = 2'-O-methylcytidine(34) in tRNA + S-adenosyl-L-homocysteine + H(+)</text>
        <dbReference type="Rhea" id="RHEA:43084"/>
        <dbReference type="Rhea" id="RHEA-COMP:10331"/>
        <dbReference type="Rhea" id="RHEA-COMP:10332"/>
        <dbReference type="ChEBI" id="CHEBI:15378"/>
        <dbReference type="ChEBI" id="CHEBI:57856"/>
        <dbReference type="ChEBI" id="CHEBI:59789"/>
        <dbReference type="ChEBI" id="CHEBI:74495"/>
        <dbReference type="ChEBI" id="CHEBI:82748"/>
        <dbReference type="EC" id="2.1.1.207"/>
    </reaction>
</comment>
<dbReference type="GO" id="GO:0003723">
    <property type="term" value="F:RNA binding"/>
    <property type="evidence" value="ECO:0007669"/>
    <property type="project" value="InterPro"/>
</dbReference>
<evidence type="ECO:0000256" key="1">
    <source>
        <dbReference type="ARBA" id="ARBA00022490"/>
    </source>
</evidence>
<gene>
    <name evidence="9" type="ORF">BSZ32_08320</name>
</gene>
<dbReference type="EC" id="2.1.1.207" evidence="6"/>
<dbReference type="EMBL" id="MQWA01000001">
    <property type="protein sequence ID" value="PQJ30299.1"/>
    <property type="molecule type" value="Genomic_DNA"/>
</dbReference>
<dbReference type="InterPro" id="IPR029026">
    <property type="entry name" value="tRNA_m1G_MTases_N"/>
</dbReference>
<keyword evidence="3 6" id="KW-0808">Transferase</keyword>
<dbReference type="GO" id="GO:0141098">
    <property type="term" value="F:tRNA (cytidine(34)-2'-O)-methyltransferase activity"/>
    <property type="evidence" value="ECO:0007669"/>
    <property type="project" value="RHEA"/>
</dbReference>
<name>A0A2S7U5K6_9BACT</name>
<keyword evidence="10" id="KW-1185">Reference proteome</keyword>
<dbReference type="CDD" id="cd18094">
    <property type="entry name" value="SpoU-like_TrmL"/>
    <property type="match status" value="1"/>
</dbReference>
<comment type="similarity">
    <text evidence="6">Belongs to the class IV-like SAM-binding methyltransferase superfamily. RNA methyltransferase TrmH family. TrmL subfamily.</text>
</comment>
<evidence type="ECO:0000256" key="3">
    <source>
        <dbReference type="ARBA" id="ARBA00022679"/>
    </source>
</evidence>
<evidence type="ECO:0000256" key="5">
    <source>
        <dbReference type="ARBA" id="ARBA00022694"/>
    </source>
</evidence>
<dbReference type="HAMAP" id="MF_01885">
    <property type="entry name" value="tRNA_methyltr_TrmL"/>
    <property type="match status" value="1"/>
</dbReference>
<keyword evidence="4 6" id="KW-0949">S-adenosyl-L-methionine</keyword>
<accession>A0A2S7U5K6</accession>
<evidence type="ECO:0000259" key="8">
    <source>
        <dbReference type="Pfam" id="PF00588"/>
    </source>
</evidence>
<organism evidence="9 10">
    <name type="scientific">Rubritalea profundi</name>
    <dbReference type="NCBI Taxonomy" id="1658618"/>
    <lineage>
        <taxon>Bacteria</taxon>
        <taxon>Pseudomonadati</taxon>
        <taxon>Verrucomicrobiota</taxon>
        <taxon>Verrucomicrobiia</taxon>
        <taxon>Verrucomicrobiales</taxon>
        <taxon>Rubritaleaceae</taxon>
        <taxon>Rubritalea</taxon>
    </lineage>
</organism>
<comment type="catalytic activity">
    <reaction evidence="6">
        <text>5-carboxymethylaminomethyluridine(34) in tRNA(Leu) + S-adenosyl-L-methionine = 5-carboxymethylaminomethyl-2'-O-methyluridine(34) in tRNA(Leu) + S-adenosyl-L-homocysteine + H(+)</text>
        <dbReference type="Rhea" id="RHEA:43088"/>
        <dbReference type="Rhea" id="RHEA-COMP:10333"/>
        <dbReference type="Rhea" id="RHEA-COMP:10334"/>
        <dbReference type="ChEBI" id="CHEBI:15378"/>
        <dbReference type="ChEBI" id="CHEBI:57856"/>
        <dbReference type="ChEBI" id="CHEBI:59789"/>
        <dbReference type="ChEBI" id="CHEBI:74508"/>
        <dbReference type="ChEBI" id="CHEBI:74511"/>
        <dbReference type="EC" id="2.1.1.207"/>
    </reaction>
</comment>